<reference evidence="3" key="2">
    <citation type="journal article" date="2016" name="Genome Announc.">
        <title>Draft Genome Sequences of Two Novel Amoeba-Resistant Intranuclear Bacteria, 'Candidatus Berkiella cookevillensis' and 'Candidatus Berkiella aquae'.</title>
        <authorList>
            <person name="Mehari Y.T."/>
            <person name="Arivett B.A."/>
            <person name="Farone A.L."/>
            <person name="Gunderson J.H."/>
            <person name="Farone M.B."/>
        </authorList>
    </citation>
    <scope>NUCLEOTIDE SEQUENCE</scope>
    <source>
        <strain evidence="3">HT99</strain>
    </source>
</reference>
<dbReference type="OrthoDB" id="5636623at2"/>
<dbReference type="EMBL" id="LKAJ01000002">
    <property type="protein sequence ID" value="KRG22223.1"/>
    <property type="molecule type" value="Genomic_DNA"/>
</dbReference>
<reference evidence="2" key="1">
    <citation type="submission" date="2015-09" db="EMBL/GenBank/DDBJ databases">
        <title>Draft Genome Sequences of Two Novel Amoeba-resistant Intranuclear Bacteria, Candidatus Berkiella cookevillensis and Candidatus Berkiella aquae.</title>
        <authorList>
            <person name="Mehari Y.T."/>
            <person name="Arivett B.A."/>
            <person name="Farone A.L."/>
            <person name="Gunderson J.H."/>
            <person name="Farone M.B."/>
        </authorList>
    </citation>
    <scope>NUCLEOTIDE SEQUENCE [LARGE SCALE GENOMIC DNA]</scope>
    <source>
        <strain evidence="2">HT99</strain>
    </source>
</reference>
<gene>
    <name evidence="2" type="ORF">HT99x_00642</name>
    <name evidence="3" type="ORF">HT99x_014135</name>
</gene>
<feature type="transmembrane region" description="Helical" evidence="1">
    <location>
        <begin position="50"/>
        <end position="72"/>
    </location>
</feature>
<dbReference type="RefSeq" id="WP_075065284.1">
    <property type="nucleotide sequence ID" value="NZ_LKAJ02000001.1"/>
</dbReference>
<dbReference type="InterPro" id="IPR007462">
    <property type="entry name" value="COV1-like"/>
</dbReference>
<dbReference type="PANTHER" id="PTHR31876:SF26">
    <property type="entry name" value="PROTEIN LIKE COV 2"/>
    <property type="match status" value="1"/>
</dbReference>
<evidence type="ECO:0000313" key="4">
    <source>
        <dbReference type="Proteomes" id="UP000051497"/>
    </source>
</evidence>
<accession>A0A0Q9YN58</accession>
<evidence type="ECO:0000313" key="3">
    <source>
        <dbReference type="EMBL" id="MCS5712575.1"/>
    </source>
</evidence>
<organism evidence="2">
    <name type="scientific">Candidatus Berkiella aquae</name>
    <dbReference type="NCBI Taxonomy" id="295108"/>
    <lineage>
        <taxon>Bacteria</taxon>
        <taxon>Pseudomonadati</taxon>
        <taxon>Pseudomonadota</taxon>
        <taxon>Gammaproteobacteria</taxon>
        <taxon>Candidatus Berkiellales</taxon>
        <taxon>Candidatus Berkiellaceae</taxon>
        <taxon>Candidatus Berkiella</taxon>
    </lineage>
</organism>
<keyword evidence="1" id="KW-0472">Membrane</keyword>
<comment type="caution">
    <text evidence="2">The sequence shown here is derived from an EMBL/GenBank/DDBJ whole genome shotgun (WGS) entry which is preliminary data.</text>
</comment>
<feature type="transmembrane region" description="Helical" evidence="1">
    <location>
        <begin position="12"/>
        <end position="30"/>
    </location>
</feature>
<protein>
    <submittedName>
        <fullName evidence="3">DUF502 domain-containing protein</fullName>
    </submittedName>
</protein>
<sequence length="190" mass="21320">MFKKTFWNGLKIFVPVVLTVAIVFWAFSTLETFFGQLIQFIIPEQYYFKGLGIIVGVAVIFIIGLLLNAWVVRKLYSFAERLVQRIPLIKTVYNAIQDLMSYFDKNSQSTEQQAVMIETSLGKIMGLITCDTLANLPLYSSDQEVLVYIPLSYQIGGLSVVVPKSAIKPINWSANQAMSFILTAGMTGKK</sequence>
<dbReference type="STRING" id="295108.HT99x_00642"/>
<evidence type="ECO:0000313" key="2">
    <source>
        <dbReference type="EMBL" id="KRG22223.1"/>
    </source>
</evidence>
<keyword evidence="1" id="KW-0812">Transmembrane</keyword>
<keyword evidence="1" id="KW-1133">Transmembrane helix</keyword>
<dbReference type="Proteomes" id="UP000051497">
    <property type="component" value="Unassembled WGS sequence"/>
</dbReference>
<dbReference type="PANTHER" id="PTHR31876">
    <property type="entry name" value="COV-LIKE PROTEIN 1"/>
    <property type="match status" value="1"/>
</dbReference>
<name>A0A0Q9YN58_9GAMM</name>
<dbReference type="Pfam" id="PF04367">
    <property type="entry name" value="DUF502"/>
    <property type="match status" value="1"/>
</dbReference>
<keyword evidence="4" id="KW-1185">Reference proteome</keyword>
<evidence type="ECO:0000256" key="1">
    <source>
        <dbReference type="SAM" id="Phobius"/>
    </source>
</evidence>
<reference evidence="3" key="3">
    <citation type="submission" date="2021-06" db="EMBL/GenBank/DDBJ databases">
        <title>Genomic Description and Analysis of Intracellular Bacteria, Candidatus Berkiella cookevillensis and Candidatus Berkiella aquae.</title>
        <authorList>
            <person name="Kidane D.T."/>
            <person name="Mehari Y.T."/>
            <person name="Rice F.C."/>
            <person name="Arivett B.A."/>
            <person name="Farone A.L."/>
            <person name="Berk S.G."/>
            <person name="Farone M.B."/>
        </authorList>
    </citation>
    <scope>NUCLEOTIDE SEQUENCE</scope>
    <source>
        <strain evidence="3">HT99</strain>
    </source>
</reference>
<proteinExistence type="predicted"/>
<dbReference type="AlphaFoldDB" id="A0A0Q9YN58"/>
<dbReference type="EMBL" id="LKAJ02000001">
    <property type="protein sequence ID" value="MCS5712575.1"/>
    <property type="molecule type" value="Genomic_DNA"/>
</dbReference>